<evidence type="ECO:0000313" key="8">
    <source>
        <dbReference type="Proteomes" id="UP000287033"/>
    </source>
</evidence>
<organism evidence="7 8">
    <name type="scientific">Chiloscyllium punctatum</name>
    <name type="common">Brownbanded bambooshark</name>
    <name type="synonym">Hemiscyllium punctatum</name>
    <dbReference type="NCBI Taxonomy" id="137246"/>
    <lineage>
        <taxon>Eukaryota</taxon>
        <taxon>Metazoa</taxon>
        <taxon>Chordata</taxon>
        <taxon>Craniata</taxon>
        <taxon>Vertebrata</taxon>
        <taxon>Chondrichthyes</taxon>
        <taxon>Elasmobranchii</taxon>
        <taxon>Galeomorphii</taxon>
        <taxon>Galeoidea</taxon>
        <taxon>Orectolobiformes</taxon>
        <taxon>Hemiscylliidae</taxon>
        <taxon>Chiloscyllium</taxon>
    </lineage>
</organism>
<dbReference type="Gene3D" id="3.10.20.90">
    <property type="entry name" value="Phosphatidylinositol 3-kinase Catalytic Subunit, Chain A, domain 1"/>
    <property type="match status" value="1"/>
</dbReference>
<name>A0A401RSQ7_CHIPU</name>
<evidence type="ECO:0000259" key="6">
    <source>
        <dbReference type="PROSITE" id="PS50212"/>
    </source>
</evidence>
<dbReference type="InterPro" id="IPR036964">
    <property type="entry name" value="RASGEF_cat_dom_sf"/>
</dbReference>
<evidence type="ECO:0000256" key="1">
    <source>
        <dbReference type="ARBA" id="ARBA00022658"/>
    </source>
</evidence>
<dbReference type="Pfam" id="PF00788">
    <property type="entry name" value="RA"/>
    <property type="match status" value="1"/>
</dbReference>
<feature type="domain" description="Ras-GEF" evidence="4">
    <location>
        <begin position="234"/>
        <end position="490"/>
    </location>
</feature>
<dbReference type="InterPro" id="IPR001895">
    <property type="entry name" value="RASGEF_cat_dom"/>
</dbReference>
<dbReference type="PROSITE" id="PS00720">
    <property type="entry name" value="RASGEF"/>
    <property type="match status" value="1"/>
</dbReference>
<dbReference type="FunFam" id="1.10.840.10:FF:000005">
    <property type="entry name" value="Ral guanine nucleotide dissociation stimulator isoform 1"/>
    <property type="match status" value="1"/>
</dbReference>
<dbReference type="Pfam" id="PF00617">
    <property type="entry name" value="RasGEF"/>
    <property type="match status" value="1"/>
</dbReference>
<feature type="domain" description="N-terminal Ras-GEF" evidence="6">
    <location>
        <begin position="61"/>
        <end position="190"/>
    </location>
</feature>
<dbReference type="GO" id="GO:0005085">
    <property type="term" value="F:guanyl-nucleotide exchange factor activity"/>
    <property type="evidence" value="ECO:0007669"/>
    <property type="project" value="UniProtKB-KW"/>
</dbReference>
<gene>
    <name evidence="7" type="ORF">chiPu_0019650</name>
</gene>
<comment type="caution">
    <text evidence="7">The sequence shown here is derived from an EMBL/GenBank/DDBJ whole genome shotgun (WGS) entry which is preliminary data.</text>
</comment>
<feature type="domain" description="Ras-associating" evidence="5">
    <location>
        <begin position="577"/>
        <end position="663"/>
    </location>
</feature>
<dbReference type="GO" id="GO:0005886">
    <property type="term" value="C:plasma membrane"/>
    <property type="evidence" value="ECO:0007669"/>
    <property type="project" value="TreeGrafter"/>
</dbReference>
<dbReference type="OMA" id="NDQMHEK"/>
<dbReference type="PROSITE" id="PS50212">
    <property type="entry name" value="RASGEF_NTER"/>
    <property type="match status" value="1"/>
</dbReference>
<dbReference type="SMART" id="SM00147">
    <property type="entry name" value="RasGEF"/>
    <property type="match status" value="1"/>
</dbReference>
<dbReference type="PANTHER" id="PTHR23113:SF35">
    <property type="entry name" value="RAL GUANINE NUCLEOTIDE DISSOCIATION STIMULATOR"/>
    <property type="match status" value="1"/>
</dbReference>
<dbReference type="Gene3D" id="1.10.840.10">
    <property type="entry name" value="Ras guanine-nucleotide exchange factors catalytic domain"/>
    <property type="match status" value="1"/>
</dbReference>
<dbReference type="InterPro" id="IPR000651">
    <property type="entry name" value="Ras-like_Gua-exchang_fac_N"/>
</dbReference>
<dbReference type="InterPro" id="IPR019804">
    <property type="entry name" value="Ras_G-nucl-exch_fac_CS"/>
</dbReference>
<dbReference type="PROSITE" id="PS50009">
    <property type="entry name" value="RASGEF_CAT"/>
    <property type="match status" value="1"/>
</dbReference>
<dbReference type="InterPro" id="IPR000159">
    <property type="entry name" value="RA_dom"/>
</dbReference>
<accession>A0A401RSQ7</accession>
<dbReference type="SUPFAM" id="SSF48366">
    <property type="entry name" value="Ras GEF"/>
    <property type="match status" value="1"/>
</dbReference>
<reference evidence="7 8" key="1">
    <citation type="journal article" date="2018" name="Nat. Ecol. Evol.">
        <title>Shark genomes provide insights into elasmobranch evolution and the origin of vertebrates.</title>
        <authorList>
            <person name="Hara Y"/>
            <person name="Yamaguchi K"/>
            <person name="Onimaru K"/>
            <person name="Kadota M"/>
            <person name="Koyanagi M"/>
            <person name="Keeley SD"/>
            <person name="Tatsumi K"/>
            <person name="Tanaka K"/>
            <person name="Motone F"/>
            <person name="Kageyama Y"/>
            <person name="Nozu R"/>
            <person name="Adachi N"/>
            <person name="Nishimura O"/>
            <person name="Nakagawa R"/>
            <person name="Tanegashima C"/>
            <person name="Kiyatake I"/>
            <person name="Matsumoto R"/>
            <person name="Murakumo K"/>
            <person name="Nishida K"/>
            <person name="Terakita A"/>
            <person name="Kuratani S"/>
            <person name="Sato K"/>
            <person name="Hyodo S Kuraku.S."/>
        </authorList>
    </citation>
    <scope>NUCLEOTIDE SEQUENCE [LARGE SCALE GENOMIC DNA]</scope>
</reference>
<keyword evidence="1 2" id="KW-0344">Guanine-nucleotide releasing factor</keyword>
<dbReference type="AlphaFoldDB" id="A0A401RSQ7"/>
<dbReference type="PROSITE" id="PS50200">
    <property type="entry name" value="RA"/>
    <property type="match status" value="1"/>
</dbReference>
<protein>
    <recommendedName>
        <fullName evidence="9">Ras-GEF domain-containing protein</fullName>
    </recommendedName>
</protein>
<evidence type="ECO:0000256" key="2">
    <source>
        <dbReference type="PROSITE-ProRule" id="PRU00168"/>
    </source>
</evidence>
<dbReference type="InterPro" id="IPR029071">
    <property type="entry name" value="Ubiquitin-like_domsf"/>
</dbReference>
<evidence type="ECO:0000259" key="5">
    <source>
        <dbReference type="PROSITE" id="PS50200"/>
    </source>
</evidence>
<dbReference type="CDD" id="cd00155">
    <property type="entry name" value="RasGEF"/>
    <property type="match status" value="1"/>
</dbReference>
<dbReference type="SMART" id="SM00229">
    <property type="entry name" value="RasGEFN"/>
    <property type="match status" value="1"/>
</dbReference>
<dbReference type="GO" id="GO:0007265">
    <property type="term" value="P:Ras protein signal transduction"/>
    <property type="evidence" value="ECO:0007669"/>
    <property type="project" value="TreeGrafter"/>
</dbReference>
<dbReference type="Proteomes" id="UP000287033">
    <property type="component" value="Unassembled WGS sequence"/>
</dbReference>
<dbReference type="Gene3D" id="1.20.870.10">
    <property type="entry name" value="Son of sevenless (SoS) protein Chain: S domain 1"/>
    <property type="match status" value="1"/>
</dbReference>
<proteinExistence type="predicted"/>
<dbReference type="InterPro" id="IPR008937">
    <property type="entry name" value="Ras-like_GEF"/>
</dbReference>
<keyword evidence="8" id="KW-1185">Reference proteome</keyword>
<dbReference type="SUPFAM" id="SSF54236">
    <property type="entry name" value="Ubiquitin-like"/>
    <property type="match status" value="1"/>
</dbReference>
<dbReference type="CDD" id="cd06224">
    <property type="entry name" value="REM"/>
    <property type="match status" value="1"/>
</dbReference>
<evidence type="ECO:0000256" key="3">
    <source>
        <dbReference type="SAM" id="MobiDB-lite"/>
    </source>
</evidence>
<dbReference type="Pfam" id="PF00618">
    <property type="entry name" value="RasGEF_N"/>
    <property type="match status" value="1"/>
</dbReference>
<dbReference type="SMART" id="SM00314">
    <property type="entry name" value="RA"/>
    <property type="match status" value="1"/>
</dbReference>
<dbReference type="OrthoDB" id="26687at2759"/>
<evidence type="ECO:0008006" key="9">
    <source>
        <dbReference type="Google" id="ProtNLM"/>
    </source>
</evidence>
<evidence type="ECO:0000259" key="4">
    <source>
        <dbReference type="PROSITE" id="PS50009"/>
    </source>
</evidence>
<dbReference type="EMBL" id="BEZZ01002098">
    <property type="protein sequence ID" value="GCC21183.1"/>
    <property type="molecule type" value="Genomic_DNA"/>
</dbReference>
<dbReference type="PANTHER" id="PTHR23113">
    <property type="entry name" value="GUANINE NUCLEOTIDE EXCHANGE FACTOR"/>
    <property type="match status" value="1"/>
</dbReference>
<evidence type="ECO:0000313" key="7">
    <source>
        <dbReference type="EMBL" id="GCC21183.1"/>
    </source>
</evidence>
<dbReference type="STRING" id="137246.A0A401RSQ7"/>
<dbReference type="CDD" id="cd17211">
    <property type="entry name" value="RA_RGL2"/>
    <property type="match status" value="1"/>
</dbReference>
<sequence length="691" mass="78291">MKTQWYCNLAQSPHSLSEETVDGAVYSVSQRQVQLQQAANKGQQWLGMENELVGTTCETVKIRSIKFGTLAKVVEHLLESLDCGDSSYVSVFLATYRVFTTTQEVLDLLLTRLDHLKRELGETTDCCSLNDWDHLRHTASSVFSTWLEQYSEDFRGLDGDCLQRLVLYIRQECQGSDLERRVEDLLLQNESLSISDGRVPTDVQDQEGHELTQTEETGTKPQQKEEPVDILTFTADVTAAQLTMIDAELFMKVVPYHCLGSIWSQRDKKGKEDMAATIWATVRQFNKLANCVISSCLTNTKLRPQQRARILEKWIRVAEECRALKNFSSLYAIISALQSNPVHRLKKTWEEIPREIFRSYNELSEIFSEENNYSQSRELLIREGTSKFATLDKKHPKRLKDHKAPNVVQGTVPYLGTFLTDLVMLDTAVKDYVENGLINFEKRRKEFEIIAQIKLLQKACKNYHFEKDPEFLNWFDGLETLSEAERRFSNPMPVVDWGLQEHSFKPINALLCKVARHTKFPSVSSLDSAGIDPSPTCPPSPSTLSPTTTFVKGHRRSASCGATYVPPSSPIGSPQSDCRIIRVRLDVSNGNLYKSILVSSQDKTPAVVGKALEKHNQDSNAAPSYELVQLISEDKEFTIPHNANVFYAMSSTSIDFILRRRGHVSPRLRAEHGSPFPKIKSKGKKIARALF</sequence>
<feature type="region of interest" description="Disordered" evidence="3">
    <location>
        <begin position="196"/>
        <end position="225"/>
    </location>
</feature>
<dbReference type="InterPro" id="IPR023578">
    <property type="entry name" value="Ras_GEF_dom_sf"/>
</dbReference>